<dbReference type="InterPro" id="IPR036691">
    <property type="entry name" value="Endo/exonu/phosph_ase_sf"/>
</dbReference>
<dbReference type="OrthoDB" id="1000931at2759"/>
<reference evidence="2" key="1">
    <citation type="submission" date="2023-05" db="EMBL/GenBank/DDBJ databases">
        <title>Genome and transcriptome analyses reveal genes involved in the formation of fine ridges on petal epidermal cells in Hibiscus trionum.</title>
        <authorList>
            <person name="Koshimizu S."/>
            <person name="Masuda S."/>
            <person name="Ishii T."/>
            <person name="Shirasu K."/>
            <person name="Hoshino A."/>
            <person name="Arita M."/>
        </authorList>
    </citation>
    <scope>NUCLEOTIDE SEQUENCE</scope>
    <source>
        <strain evidence="2">Hamamatsu line</strain>
    </source>
</reference>
<feature type="domain" description="Endonuclease/exonuclease/phosphatase" evidence="1">
    <location>
        <begin position="6"/>
        <end position="152"/>
    </location>
</feature>
<dbReference type="Proteomes" id="UP001165190">
    <property type="component" value="Unassembled WGS sequence"/>
</dbReference>
<accession>A0A9W7JEK1</accession>
<dbReference type="GO" id="GO:0003824">
    <property type="term" value="F:catalytic activity"/>
    <property type="evidence" value="ECO:0007669"/>
    <property type="project" value="InterPro"/>
</dbReference>
<keyword evidence="3" id="KW-1185">Reference proteome</keyword>
<dbReference type="SUPFAM" id="SSF56219">
    <property type="entry name" value="DNase I-like"/>
    <property type="match status" value="1"/>
</dbReference>
<dbReference type="AlphaFoldDB" id="A0A9W7JEK1"/>
<dbReference type="Gene3D" id="3.60.10.10">
    <property type="entry name" value="Endonuclease/exonuclease/phosphatase"/>
    <property type="match status" value="1"/>
</dbReference>
<dbReference type="InterPro" id="IPR005135">
    <property type="entry name" value="Endo/exonuclease/phosphatase"/>
</dbReference>
<comment type="caution">
    <text evidence="2">The sequence shown here is derived from an EMBL/GenBank/DDBJ whole genome shotgun (WGS) entry which is preliminary data.</text>
</comment>
<dbReference type="EMBL" id="BSYR01000065">
    <property type="protein sequence ID" value="GMJ13732.1"/>
    <property type="molecule type" value="Genomic_DNA"/>
</dbReference>
<dbReference type="PANTHER" id="PTHR35218:SF9">
    <property type="entry name" value="ENDONUCLEASE_EXONUCLEASE_PHOSPHATASE DOMAIN-CONTAINING PROTEIN"/>
    <property type="match status" value="1"/>
</dbReference>
<evidence type="ECO:0000259" key="1">
    <source>
        <dbReference type="Pfam" id="PF03372"/>
    </source>
</evidence>
<dbReference type="Pfam" id="PF03372">
    <property type="entry name" value="Exo_endo_phos"/>
    <property type="match status" value="1"/>
</dbReference>
<proteinExistence type="predicted"/>
<name>A0A9W7JEK1_HIBTR</name>
<evidence type="ECO:0000313" key="2">
    <source>
        <dbReference type="EMBL" id="GMJ13732.1"/>
    </source>
</evidence>
<organism evidence="2 3">
    <name type="scientific">Hibiscus trionum</name>
    <name type="common">Flower of an hour</name>
    <dbReference type="NCBI Taxonomy" id="183268"/>
    <lineage>
        <taxon>Eukaryota</taxon>
        <taxon>Viridiplantae</taxon>
        <taxon>Streptophyta</taxon>
        <taxon>Embryophyta</taxon>
        <taxon>Tracheophyta</taxon>
        <taxon>Spermatophyta</taxon>
        <taxon>Magnoliopsida</taxon>
        <taxon>eudicotyledons</taxon>
        <taxon>Gunneridae</taxon>
        <taxon>Pentapetalae</taxon>
        <taxon>rosids</taxon>
        <taxon>malvids</taxon>
        <taxon>Malvales</taxon>
        <taxon>Malvaceae</taxon>
        <taxon>Malvoideae</taxon>
        <taxon>Hibiscus</taxon>
    </lineage>
</organism>
<gene>
    <name evidence="2" type="ORF">HRI_005042400</name>
</gene>
<dbReference type="PANTHER" id="PTHR35218">
    <property type="entry name" value="RNASE H DOMAIN-CONTAINING PROTEIN"/>
    <property type="match status" value="1"/>
</dbReference>
<evidence type="ECO:0000313" key="3">
    <source>
        <dbReference type="Proteomes" id="UP001165190"/>
    </source>
</evidence>
<protein>
    <recommendedName>
        <fullName evidence="1">Endonuclease/exonuclease/phosphatase domain-containing protein</fullName>
    </recommendedName>
</protein>
<sequence>MNIKLLSWNVQGCGDWRFLPAARQVLRDYKPDLVVFVEPRVSGRKADSVIASLGFLNSHRVEAVGFSGGIWLAWYDSATVHVLLNHFQFIHFRITDKATRNSALATTIYASPSSTGRKQLWPHLRRLAAGISVPWILFGDFNATLCSEDRRGCRQLPSKDFQHFVCDYGLRDLGY</sequence>